<dbReference type="OrthoDB" id="9946426at2"/>
<dbReference type="PROSITE" id="PS51318">
    <property type="entry name" value="TAT"/>
    <property type="match status" value="1"/>
</dbReference>
<dbReference type="STRING" id="1385369.N825_33150"/>
<protein>
    <submittedName>
        <fullName evidence="3">Uncharacterized protein</fullName>
    </submittedName>
</protein>
<gene>
    <name evidence="3" type="ORF">N825_33150</name>
</gene>
<evidence type="ECO:0000313" key="3">
    <source>
        <dbReference type="EMBL" id="EWY40778.1"/>
    </source>
</evidence>
<accession>W9HA96</accession>
<evidence type="ECO:0000256" key="1">
    <source>
        <dbReference type="SAM" id="MobiDB-lite"/>
    </source>
</evidence>
<evidence type="ECO:0000313" key="4">
    <source>
        <dbReference type="Proteomes" id="UP000019486"/>
    </source>
</evidence>
<feature type="region of interest" description="Disordered" evidence="1">
    <location>
        <begin position="164"/>
        <end position="190"/>
    </location>
</feature>
<organism evidence="3 4">
    <name type="scientific">Skermanella stibiiresistens SB22</name>
    <dbReference type="NCBI Taxonomy" id="1385369"/>
    <lineage>
        <taxon>Bacteria</taxon>
        <taxon>Pseudomonadati</taxon>
        <taxon>Pseudomonadota</taxon>
        <taxon>Alphaproteobacteria</taxon>
        <taxon>Rhodospirillales</taxon>
        <taxon>Azospirillaceae</taxon>
        <taxon>Skermanella</taxon>
    </lineage>
</organism>
<keyword evidence="2" id="KW-0732">Signal</keyword>
<dbReference type="AlphaFoldDB" id="W9HA96"/>
<feature type="compositionally biased region" description="Basic and acidic residues" evidence="1">
    <location>
        <begin position="166"/>
        <end position="176"/>
    </location>
</feature>
<comment type="caution">
    <text evidence="3">The sequence shown here is derived from an EMBL/GenBank/DDBJ whole genome shotgun (WGS) entry which is preliminary data.</text>
</comment>
<feature type="signal peptide" evidence="2">
    <location>
        <begin position="1"/>
        <end position="23"/>
    </location>
</feature>
<dbReference type="EMBL" id="AVFL01000006">
    <property type="protein sequence ID" value="EWY40778.1"/>
    <property type="molecule type" value="Genomic_DNA"/>
</dbReference>
<sequence>MSSPIRRRALVAAFACAASCAFASGPAHADDGAGLPPFGKLIDRFIELVLPPSPTEALDSVSPEAGTFWSLIADCGYRIAEVETEAGIPPRVKVHLERVLELSEEDQTWIGQRLDEWAAADDSLTATLSRRVVTALLEASEDPRFEAVGVDIALSPIPSATFRLAPRPERLEKKDPPASAPPGPRLAYGR</sequence>
<dbReference type="RefSeq" id="WP_037450625.1">
    <property type="nucleotide sequence ID" value="NZ_AVFL01000006.1"/>
</dbReference>
<name>W9HA96_9PROT</name>
<keyword evidence="4" id="KW-1185">Reference proteome</keyword>
<evidence type="ECO:0000256" key="2">
    <source>
        <dbReference type="SAM" id="SignalP"/>
    </source>
</evidence>
<dbReference type="Proteomes" id="UP000019486">
    <property type="component" value="Unassembled WGS sequence"/>
</dbReference>
<dbReference type="InterPro" id="IPR006311">
    <property type="entry name" value="TAT_signal"/>
</dbReference>
<proteinExistence type="predicted"/>
<reference evidence="3 4" key="1">
    <citation type="submission" date="2013-08" db="EMBL/GenBank/DDBJ databases">
        <title>The genome sequence of Skermanella stibiiresistens.</title>
        <authorList>
            <person name="Zhu W."/>
            <person name="Wang G."/>
        </authorList>
    </citation>
    <scope>NUCLEOTIDE SEQUENCE [LARGE SCALE GENOMIC DNA]</scope>
    <source>
        <strain evidence="3 4">SB22</strain>
    </source>
</reference>
<feature type="chain" id="PRO_5004921735" evidence="2">
    <location>
        <begin position="24"/>
        <end position="190"/>
    </location>
</feature>